<evidence type="ECO:0000256" key="7">
    <source>
        <dbReference type="ARBA" id="ARBA00047820"/>
    </source>
</evidence>
<sequence length="322" mass="35572">MEHVVYVVGHKNPDTDTVCSAIAFAYLWNKWKEDGNVSKMMKIDAEAKPAVQGEVNPETKYVLEKFGFEVPEILTNGEGKKLALVDHSEKAQTVEGIEKAEVVAIVDHHKIGDVTTPQPILFVNLPVGCTATVIKILFDKTGVEIPKEIAGILLSSILSDTVIFKSATTTEVDKEVAKELAGIAGIEDLTKFGVEIKAKLSAIENLTAMDIIKRDYKDFDMSGKKVGVGQIELIDLSLVENRIDEIYETLKKMKDEGNYAGIFLMLTDIMKEGTELLVVTDYPDIVEKAFGKKLEGRSVWLEGVMSRKKQVIPPLEKAFAEL</sequence>
<keyword evidence="4 8" id="KW-0479">Metal-binding</keyword>
<feature type="binding site" evidence="8">
    <location>
        <position position="86"/>
    </location>
    <ligand>
        <name>Mn(2+)</name>
        <dbReference type="ChEBI" id="CHEBI:29035"/>
        <label>2</label>
    </ligand>
</feature>
<dbReference type="Gene3D" id="3.90.1640.10">
    <property type="entry name" value="inorganic pyrophosphatase (n-terminal core)"/>
    <property type="match status" value="1"/>
</dbReference>
<feature type="domain" description="DHHA2" evidence="9">
    <location>
        <begin position="193"/>
        <end position="319"/>
    </location>
</feature>
<evidence type="ECO:0000256" key="6">
    <source>
        <dbReference type="ARBA" id="ARBA00023211"/>
    </source>
</evidence>
<evidence type="ECO:0000256" key="3">
    <source>
        <dbReference type="ARBA" id="ARBA00022490"/>
    </source>
</evidence>
<name>A0A7C3MEB8_ARCFL</name>
<dbReference type="Gene3D" id="3.10.310.20">
    <property type="entry name" value="DHHA2 domain"/>
    <property type="match status" value="1"/>
</dbReference>
<dbReference type="InterPro" id="IPR022934">
    <property type="entry name" value="Mn-dep_inorganic_PyrPase"/>
</dbReference>
<comment type="cofactor">
    <cofactor evidence="8">
        <name>Mn(2+)</name>
        <dbReference type="ChEBI" id="CHEBI:29035"/>
    </cofactor>
    <text evidence="8">Binds 2 manganese ions per subunit.</text>
</comment>
<organism evidence="10">
    <name type="scientific">Archaeoglobus fulgidus</name>
    <dbReference type="NCBI Taxonomy" id="2234"/>
    <lineage>
        <taxon>Archaea</taxon>
        <taxon>Methanobacteriati</taxon>
        <taxon>Methanobacteriota</taxon>
        <taxon>Archaeoglobi</taxon>
        <taxon>Archaeoglobales</taxon>
        <taxon>Archaeoglobaceae</taxon>
        <taxon>Archaeoglobus</taxon>
    </lineage>
</organism>
<evidence type="ECO:0000259" key="9">
    <source>
        <dbReference type="SMART" id="SM01131"/>
    </source>
</evidence>
<dbReference type="SUPFAM" id="SSF64182">
    <property type="entry name" value="DHH phosphoesterases"/>
    <property type="match status" value="1"/>
</dbReference>
<evidence type="ECO:0000256" key="1">
    <source>
        <dbReference type="ARBA" id="ARBA00004496"/>
    </source>
</evidence>
<comment type="subcellular location">
    <subcellularLocation>
        <location evidence="1 8">Cytoplasm</location>
    </subcellularLocation>
</comment>
<gene>
    <name evidence="8" type="primary">ppaC</name>
    <name evidence="10" type="ORF">ENW66_00565</name>
</gene>
<evidence type="ECO:0000256" key="2">
    <source>
        <dbReference type="ARBA" id="ARBA00007350"/>
    </source>
</evidence>
<reference evidence="10" key="1">
    <citation type="journal article" date="2020" name="mSystems">
        <title>Genome- and Community-Level Interaction Insights into Carbon Utilization and Element Cycling Functions of Hydrothermarchaeota in Hydrothermal Sediment.</title>
        <authorList>
            <person name="Zhou Z."/>
            <person name="Liu Y."/>
            <person name="Xu W."/>
            <person name="Pan J."/>
            <person name="Luo Z.H."/>
            <person name="Li M."/>
        </authorList>
    </citation>
    <scope>NUCLEOTIDE SEQUENCE [LARGE SCALE GENOMIC DNA]</scope>
    <source>
        <strain evidence="10">SpSt-87</strain>
    </source>
</reference>
<dbReference type="AlphaFoldDB" id="A0A7C3MEB8"/>
<accession>A0A7C3MEB8</accession>
<dbReference type="EC" id="3.6.1.1" evidence="8"/>
<dbReference type="PANTHER" id="PTHR12112">
    <property type="entry name" value="BNIP - RELATED"/>
    <property type="match status" value="1"/>
</dbReference>
<comment type="similarity">
    <text evidence="2 8">Belongs to the PPase class C family.</text>
</comment>
<dbReference type="InterPro" id="IPR004097">
    <property type="entry name" value="DHHA2"/>
</dbReference>
<feature type="binding site" evidence="8">
    <location>
        <position position="86"/>
    </location>
    <ligand>
        <name>Mn(2+)</name>
        <dbReference type="ChEBI" id="CHEBI:29035"/>
        <label>1</label>
    </ligand>
</feature>
<dbReference type="NCBIfam" id="NF003877">
    <property type="entry name" value="PRK05427.1"/>
    <property type="match status" value="1"/>
</dbReference>
<evidence type="ECO:0000256" key="5">
    <source>
        <dbReference type="ARBA" id="ARBA00022801"/>
    </source>
</evidence>
<keyword evidence="5 8" id="KW-0378">Hydrolase</keyword>
<evidence type="ECO:0000256" key="4">
    <source>
        <dbReference type="ARBA" id="ARBA00022723"/>
    </source>
</evidence>
<dbReference type="GO" id="GO:0030145">
    <property type="term" value="F:manganese ion binding"/>
    <property type="evidence" value="ECO:0007669"/>
    <property type="project" value="UniProtKB-UniRule"/>
</dbReference>
<dbReference type="PANTHER" id="PTHR12112:SF22">
    <property type="entry name" value="MANGANESE-DEPENDENT INORGANIC PYROPHOSPHATASE-RELATED"/>
    <property type="match status" value="1"/>
</dbReference>
<dbReference type="EMBL" id="DTLB01000001">
    <property type="protein sequence ID" value="HFW31436.1"/>
    <property type="molecule type" value="Genomic_DNA"/>
</dbReference>
<dbReference type="InterPro" id="IPR038222">
    <property type="entry name" value="DHHA2_dom_sf"/>
</dbReference>
<dbReference type="Pfam" id="PF02833">
    <property type="entry name" value="DHHA2"/>
    <property type="match status" value="1"/>
</dbReference>
<dbReference type="InterPro" id="IPR038763">
    <property type="entry name" value="DHH_sf"/>
</dbReference>
<keyword evidence="6 8" id="KW-0464">Manganese</keyword>
<feature type="binding site" evidence="8">
    <location>
        <position position="14"/>
    </location>
    <ligand>
        <name>Mn(2+)</name>
        <dbReference type="ChEBI" id="CHEBI:29035"/>
        <label>1</label>
    </ligand>
</feature>
<evidence type="ECO:0000313" key="10">
    <source>
        <dbReference type="EMBL" id="HFW31436.1"/>
    </source>
</evidence>
<feature type="binding site" evidence="8">
    <location>
        <position position="160"/>
    </location>
    <ligand>
        <name>Mn(2+)</name>
        <dbReference type="ChEBI" id="CHEBI:29035"/>
        <label>2</label>
    </ligand>
</feature>
<comment type="caution">
    <text evidence="10">The sequence shown here is derived from an EMBL/GenBank/DDBJ whole genome shotgun (WGS) entry which is preliminary data.</text>
</comment>
<dbReference type="GO" id="GO:0005737">
    <property type="term" value="C:cytoplasm"/>
    <property type="evidence" value="ECO:0007669"/>
    <property type="project" value="UniProtKB-SubCell"/>
</dbReference>
<feature type="binding site" evidence="8">
    <location>
        <position position="16"/>
    </location>
    <ligand>
        <name>Mn(2+)</name>
        <dbReference type="ChEBI" id="CHEBI:29035"/>
        <label>2</label>
    </ligand>
</feature>
<evidence type="ECO:0000256" key="8">
    <source>
        <dbReference type="HAMAP-Rule" id="MF_00207"/>
    </source>
</evidence>
<dbReference type="Pfam" id="PF01368">
    <property type="entry name" value="DHH"/>
    <property type="match status" value="1"/>
</dbReference>
<dbReference type="SMART" id="SM01131">
    <property type="entry name" value="DHHA2"/>
    <property type="match status" value="1"/>
</dbReference>
<comment type="catalytic activity">
    <reaction evidence="7 8">
        <text>diphosphate + H2O = 2 phosphate + H(+)</text>
        <dbReference type="Rhea" id="RHEA:24576"/>
        <dbReference type="ChEBI" id="CHEBI:15377"/>
        <dbReference type="ChEBI" id="CHEBI:15378"/>
        <dbReference type="ChEBI" id="CHEBI:33019"/>
        <dbReference type="ChEBI" id="CHEBI:43474"/>
        <dbReference type="EC" id="3.6.1.1"/>
    </reaction>
</comment>
<dbReference type="FunFam" id="3.90.1640.10:FF:000001">
    <property type="entry name" value="Probable manganese-dependent inorganic pyrophosphatase"/>
    <property type="match status" value="1"/>
</dbReference>
<feature type="binding site" evidence="8">
    <location>
        <position position="10"/>
    </location>
    <ligand>
        <name>Mn(2+)</name>
        <dbReference type="ChEBI" id="CHEBI:29035"/>
        <label>1</label>
    </ligand>
</feature>
<dbReference type="GO" id="GO:0004427">
    <property type="term" value="F:inorganic diphosphate phosphatase activity"/>
    <property type="evidence" value="ECO:0007669"/>
    <property type="project" value="UniProtKB-UniRule"/>
</dbReference>
<dbReference type="HAMAP" id="MF_00207">
    <property type="entry name" value="PPase_C"/>
    <property type="match status" value="1"/>
</dbReference>
<feature type="binding site" evidence="8">
    <location>
        <position position="108"/>
    </location>
    <ligand>
        <name>Mn(2+)</name>
        <dbReference type="ChEBI" id="CHEBI:29035"/>
        <label>2</label>
    </ligand>
</feature>
<proteinExistence type="inferred from homology"/>
<keyword evidence="3 8" id="KW-0963">Cytoplasm</keyword>
<protein>
    <recommendedName>
        <fullName evidence="8">Probable manganese-dependent inorganic pyrophosphatase</fullName>
        <ecNumber evidence="8">3.6.1.1</ecNumber>
    </recommendedName>
    <alternativeName>
        <fullName evidence="8">Pyrophosphate phospho-hydrolase</fullName>
        <shortName evidence="8">PPase</shortName>
    </alternativeName>
</protein>
<dbReference type="InterPro" id="IPR001667">
    <property type="entry name" value="DDH_dom"/>
</dbReference>